<dbReference type="PANTHER" id="PTHR23117:SF13">
    <property type="entry name" value="GUANYLATE KINASE"/>
    <property type="match status" value="1"/>
</dbReference>
<dbReference type="SUPFAM" id="SSF52540">
    <property type="entry name" value="P-loop containing nucleoside triphosphate hydrolases"/>
    <property type="match status" value="1"/>
</dbReference>
<evidence type="ECO:0000259" key="6">
    <source>
        <dbReference type="PROSITE" id="PS50052"/>
    </source>
</evidence>
<dbReference type="InterPro" id="IPR008145">
    <property type="entry name" value="GK/Ca_channel_bsu"/>
</dbReference>
<sequence>MLFVLQGPSGSGKTTQAAHLAREKNFEKIITATTRPPRAGEIHGRDYYFLDEKTYDARLIGGELLAPTAIHGARYGIPKADLLSIIGSHTRHAVVVLDAKGAEELRAEGAYVIGLRLDEATRHARLVNRREKDRFDKEHFDLQCDATLDASGSEEAVFSELVGIVEKAIRERKK</sequence>
<dbReference type="InterPro" id="IPR020590">
    <property type="entry name" value="Guanylate_kinase_CS"/>
</dbReference>
<dbReference type="EMBL" id="JBBNPS010000002">
    <property type="protein sequence ID" value="MEQ3352893.1"/>
    <property type="molecule type" value="Genomic_DNA"/>
</dbReference>
<evidence type="ECO:0000256" key="3">
    <source>
        <dbReference type="ARBA" id="ARBA00022679"/>
    </source>
</evidence>
<dbReference type="Pfam" id="PF00625">
    <property type="entry name" value="Guanylate_kin"/>
    <property type="match status" value="1"/>
</dbReference>
<evidence type="ECO:0000313" key="8">
    <source>
        <dbReference type="Proteomes" id="UP001481872"/>
    </source>
</evidence>
<keyword evidence="3" id="KW-0808">Transferase</keyword>
<keyword evidence="8" id="KW-1185">Reference proteome</keyword>
<evidence type="ECO:0000256" key="2">
    <source>
        <dbReference type="ARBA" id="ARBA00005790"/>
    </source>
</evidence>
<evidence type="ECO:0000256" key="1">
    <source>
        <dbReference type="ARBA" id="ARBA00003531"/>
    </source>
</evidence>
<evidence type="ECO:0000256" key="4">
    <source>
        <dbReference type="ARBA" id="ARBA00022777"/>
    </source>
</evidence>
<dbReference type="InterPro" id="IPR027417">
    <property type="entry name" value="P-loop_NTPase"/>
</dbReference>
<dbReference type="SMART" id="SM00072">
    <property type="entry name" value="GuKc"/>
    <property type="match status" value="1"/>
</dbReference>
<comment type="similarity">
    <text evidence="2">Belongs to the guanylate kinase family.</text>
</comment>
<dbReference type="PANTHER" id="PTHR23117">
    <property type="entry name" value="GUANYLATE KINASE-RELATED"/>
    <property type="match status" value="1"/>
</dbReference>
<feature type="domain" description="Guanylate kinase-like" evidence="6">
    <location>
        <begin position="1"/>
        <end position="174"/>
    </location>
</feature>
<comment type="function">
    <text evidence="1">Essential for recycling GMP and indirectly, cGMP.</text>
</comment>
<comment type="caution">
    <text evidence="7">The sequence shown here is derived from an EMBL/GenBank/DDBJ whole genome shotgun (WGS) entry which is preliminary data.</text>
</comment>
<accession>A0ABV1J3X6</accession>
<dbReference type="RefSeq" id="WP_349053293.1">
    <property type="nucleotide sequence ID" value="NZ_JBBNPS010000002.1"/>
</dbReference>
<dbReference type="Gene3D" id="3.40.50.300">
    <property type="entry name" value="P-loop containing nucleotide triphosphate hydrolases"/>
    <property type="match status" value="1"/>
</dbReference>
<organism evidence="7 8">
    <name type="scientific">Aedoeadaptatus acetigenes</name>
    <dbReference type="NCBI Taxonomy" id="2981723"/>
    <lineage>
        <taxon>Bacteria</taxon>
        <taxon>Bacillati</taxon>
        <taxon>Bacillota</taxon>
        <taxon>Tissierellia</taxon>
        <taxon>Tissierellales</taxon>
        <taxon>Peptoniphilaceae</taxon>
        <taxon>Aedoeadaptatus</taxon>
    </lineage>
</organism>
<evidence type="ECO:0000256" key="5">
    <source>
        <dbReference type="ARBA" id="ARBA00048594"/>
    </source>
</evidence>
<comment type="catalytic activity">
    <reaction evidence="5">
        <text>GMP + ATP = GDP + ADP</text>
        <dbReference type="Rhea" id="RHEA:20780"/>
        <dbReference type="ChEBI" id="CHEBI:30616"/>
        <dbReference type="ChEBI" id="CHEBI:58115"/>
        <dbReference type="ChEBI" id="CHEBI:58189"/>
        <dbReference type="ChEBI" id="CHEBI:456216"/>
        <dbReference type="EC" id="2.7.4.8"/>
    </reaction>
</comment>
<reference evidence="7 8" key="1">
    <citation type="submission" date="2024-04" db="EMBL/GenBank/DDBJ databases">
        <title>Human intestinal bacterial collection.</title>
        <authorList>
            <person name="Pauvert C."/>
            <person name="Hitch T.C.A."/>
            <person name="Clavel T."/>
        </authorList>
    </citation>
    <scope>NUCLEOTIDE SEQUENCE [LARGE SCALE GENOMIC DNA]</scope>
    <source>
        <strain evidence="7 8">CLA-SR-H026</strain>
    </source>
</reference>
<dbReference type="PROSITE" id="PS00856">
    <property type="entry name" value="GUANYLATE_KINASE_1"/>
    <property type="match status" value="1"/>
</dbReference>
<proteinExistence type="inferred from homology"/>
<gene>
    <name evidence="7" type="ORF">AAA081_01055</name>
</gene>
<dbReference type="Proteomes" id="UP001481872">
    <property type="component" value="Unassembled WGS sequence"/>
</dbReference>
<protein>
    <recommendedName>
        <fullName evidence="6">Guanylate kinase-like domain-containing protein</fullName>
    </recommendedName>
</protein>
<evidence type="ECO:0000313" key="7">
    <source>
        <dbReference type="EMBL" id="MEQ3352893.1"/>
    </source>
</evidence>
<keyword evidence="4" id="KW-0418">Kinase</keyword>
<dbReference type="InterPro" id="IPR008144">
    <property type="entry name" value="Guanylate_kin-like_dom"/>
</dbReference>
<name>A0ABV1J3X6_9FIRM</name>
<dbReference type="PROSITE" id="PS50052">
    <property type="entry name" value="GUANYLATE_KINASE_2"/>
    <property type="match status" value="1"/>
</dbReference>